<gene>
    <name evidence="2" type="ORF">AMELA_G00159410</name>
</gene>
<comment type="caution">
    <text evidence="2">The sequence shown here is derived from an EMBL/GenBank/DDBJ whole genome shotgun (WGS) entry which is preliminary data.</text>
</comment>
<dbReference type="AlphaFoldDB" id="A0A7J6AHE5"/>
<dbReference type="Proteomes" id="UP000593565">
    <property type="component" value="Unassembled WGS sequence"/>
</dbReference>
<protein>
    <submittedName>
        <fullName evidence="2">Uncharacterized protein</fullName>
    </submittedName>
</protein>
<dbReference type="EMBL" id="JAAGNN010000013">
    <property type="protein sequence ID" value="KAF4081261.1"/>
    <property type="molecule type" value="Genomic_DNA"/>
</dbReference>
<keyword evidence="1" id="KW-1133">Transmembrane helix</keyword>
<keyword evidence="1" id="KW-0472">Membrane</keyword>
<sequence length="141" mass="16107">MCVCMGITHNCKLIGLITGALYIPCAVLHMARFVCLYPEKYRRTERATFVFWELSLLSCLCHSRRISISNSININPVSLVHSIASLVHVFLFWFCLFLFCTLNKVHRSPLHWHPDSFLRPGASHYSKTPNRSSASQLLALL</sequence>
<organism evidence="2 3">
    <name type="scientific">Ameiurus melas</name>
    <name type="common">Black bullhead</name>
    <name type="synonym">Silurus melas</name>
    <dbReference type="NCBI Taxonomy" id="219545"/>
    <lineage>
        <taxon>Eukaryota</taxon>
        <taxon>Metazoa</taxon>
        <taxon>Chordata</taxon>
        <taxon>Craniata</taxon>
        <taxon>Vertebrata</taxon>
        <taxon>Euteleostomi</taxon>
        <taxon>Actinopterygii</taxon>
        <taxon>Neopterygii</taxon>
        <taxon>Teleostei</taxon>
        <taxon>Ostariophysi</taxon>
        <taxon>Siluriformes</taxon>
        <taxon>Ictaluridae</taxon>
        <taxon>Ameiurus</taxon>
    </lineage>
</organism>
<reference evidence="2 3" key="1">
    <citation type="submission" date="2020-02" db="EMBL/GenBank/DDBJ databases">
        <title>A chromosome-scale genome assembly of the black bullhead catfish (Ameiurus melas).</title>
        <authorList>
            <person name="Wen M."/>
            <person name="Zham M."/>
            <person name="Cabau C."/>
            <person name="Klopp C."/>
            <person name="Donnadieu C."/>
            <person name="Roques C."/>
            <person name="Bouchez O."/>
            <person name="Lampietro C."/>
            <person name="Jouanno E."/>
            <person name="Herpin A."/>
            <person name="Louis A."/>
            <person name="Berthelot C."/>
            <person name="Parey E."/>
            <person name="Roest-Crollius H."/>
            <person name="Braasch I."/>
            <person name="Postlethwait J."/>
            <person name="Robinson-Rechavi M."/>
            <person name="Echchiki A."/>
            <person name="Begum T."/>
            <person name="Montfort J."/>
            <person name="Schartl M."/>
            <person name="Bobe J."/>
            <person name="Guiguen Y."/>
        </authorList>
    </citation>
    <scope>NUCLEOTIDE SEQUENCE [LARGE SCALE GENOMIC DNA]</scope>
    <source>
        <strain evidence="2">M_S1</strain>
        <tissue evidence="2">Blood</tissue>
    </source>
</reference>
<name>A0A7J6AHE5_AMEME</name>
<feature type="transmembrane region" description="Helical" evidence="1">
    <location>
        <begin position="13"/>
        <end position="37"/>
    </location>
</feature>
<keyword evidence="3" id="KW-1185">Reference proteome</keyword>
<evidence type="ECO:0000313" key="3">
    <source>
        <dbReference type="Proteomes" id="UP000593565"/>
    </source>
</evidence>
<proteinExistence type="predicted"/>
<evidence type="ECO:0000256" key="1">
    <source>
        <dbReference type="SAM" id="Phobius"/>
    </source>
</evidence>
<keyword evidence="1" id="KW-0812">Transmembrane</keyword>
<feature type="transmembrane region" description="Helical" evidence="1">
    <location>
        <begin position="79"/>
        <end position="102"/>
    </location>
</feature>
<accession>A0A7J6AHE5</accession>
<evidence type="ECO:0000313" key="2">
    <source>
        <dbReference type="EMBL" id="KAF4081261.1"/>
    </source>
</evidence>